<sequence>MGSASSCIWMTLTIPDEDRNNYLKVKEAVKLYVRPRVYEVFVQYVFTQRCQEEGGSSDHFFTSLCQLVKTKDAESAENNMLLYQIVHGVLNKALQEASLQIDNLTLKCEQSKQVHLIHNKSGESVYETSIVGEVK</sequence>
<organism evidence="1 2">
    <name type="scientific">Dryococelus australis</name>
    <dbReference type="NCBI Taxonomy" id="614101"/>
    <lineage>
        <taxon>Eukaryota</taxon>
        <taxon>Metazoa</taxon>
        <taxon>Ecdysozoa</taxon>
        <taxon>Arthropoda</taxon>
        <taxon>Hexapoda</taxon>
        <taxon>Insecta</taxon>
        <taxon>Pterygota</taxon>
        <taxon>Neoptera</taxon>
        <taxon>Polyneoptera</taxon>
        <taxon>Phasmatodea</taxon>
        <taxon>Verophasmatodea</taxon>
        <taxon>Anareolatae</taxon>
        <taxon>Phasmatidae</taxon>
        <taxon>Eurycanthinae</taxon>
        <taxon>Dryococelus</taxon>
    </lineage>
</organism>
<name>A0ABQ9I8Q5_9NEOP</name>
<dbReference type="Proteomes" id="UP001159363">
    <property type="component" value="Chromosome 2"/>
</dbReference>
<comment type="caution">
    <text evidence="1">The sequence shown here is derived from an EMBL/GenBank/DDBJ whole genome shotgun (WGS) entry which is preliminary data.</text>
</comment>
<dbReference type="EMBL" id="JARBHB010000002">
    <property type="protein sequence ID" value="KAJ8893039.1"/>
    <property type="molecule type" value="Genomic_DNA"/>
</dbReference>
<reference evidence="1 2" key="1">
    <citation type="submission" date="2023-02" db="EMBL/GenBank/DDBJ databases">
        <title>LHISI_Scaffold_Assembly.</title>
        <authorList>
            <person name="Stuart O.P."/>
            <person name="Cleave R."/>
            <person name="Magrath M.J.L."/>
            <person name="Mikheyev A.S."/>
        </authorList>
    </citation>
    <scope>NUCLEOTIDE SEQUENCE [LARGE SCALE GENOMIC DNA]</scope>
    <source>
        <strain evidence="1">Daus_M_001</strain>
        <tissue evidence="1">Leg muscle</tissue>
    </source>
</reference>
<evidence type="ECO:0000313" key="2">
    <source>
        <dbReference type="Proteomes" id="UP001159363"/>
    </source>
</evidence>
<accession>A0ABQ9I8Q5</accession>
<proteinExistence type="predicted"/>
<gene>
    <name evidence="1" type="ORF">PR048_005620</name>
</gene>
<keyword evidence="2" id="KW-1185">Reference proteome</keyword>
<protein>
    <submittedName>
        <fullName evidence="1">Uncharacterized protein</fullName>
    </submittedName>
</protein>
<evidence type="ECO:0000313" key="1">
    <source>
        <dbReference type="EMBL" id="KAJ8893039.1"/>
    </source>
</evidence>